<dbReference type="EMBL" id="WJXA01000011">
    <property type="protein sequence ID" value="KAF7126978.1"/>
    <property type="molecule type" value="Genomic_DNA"/>
</dbReference>
<feature type="transmembrane region" description="Helical" evidence="1">
    <location>
        <begin position="94"/>
        <end position="116"/>
    </location>
</feature>
<reference evidence="2" key="1">
    <citation type="submission" date="2019-11" db="EMBL/GenBank/DDBJ databases">
        <authorList>
            <person name="Liu Y."/>
            <person name="Hou J."/>
            <person name="Li T.-Q."/>
            <person name="Guan C.-H."/>
            <person name="Wu X."/>
            <person name="Wu H.-Z."/>
            <person name="Ling F."/>
            <person name="Zhang R."/>
            <person name="Shi X.-G."/>
            <person name="Ren J.-P."/>
            <person name="Chen E.-F."/>
            <person name="Sun J.-M."/>
        </authorList>
    </citation>
    <scope>NUCLEOTIDE SEQUENCE</scope>
    <source>
        <strain evidence="2">Adult_tree_wgs_1</strain>
        <tissue evidence="2">Leaves</tissue>
    </source>
</reference>
<gene>
    <name evidence="2" type="ORF">RHSIM_Rhsim11G0100400</name>
</gene>
<name>A0A834G6Y9_RHOSS</name>
<evidence type="ECO:0000256" key="1">
    <source>
        <dbReference type="SAM" id="Phobius"/>
    </source>
</evidence>
<keyword evidence="1" id="KW-1133">Transmembrane helix</keyword>
<keyword evidence="1" id="KW-0812">Transmembrane</keyword>
<evidence type="ECO:0000313" key="2">
    <source>
        <dbReference type="EMBL" id="KAF7126978.1"/>
    </source>
</evidence>
<comment type="caution">
    <text evidence="2">The sequence shown here is derived from an EMBL/GenBank/DDBJ whole genome shotgun (WGS) entry which is preliminary data.</text>
</comment>
<dbReference type="Proteomes" id="UP000626092">
    <property type="component" value="Unassembled WGS sequence"/>
</dbReference>
<dbReference type="OrthoDB" id="10594371at2759"/>
<dbReference type="AlphaFoldDB" id="A0A834G6Y9"/>
<sequence>MLTNIRPDATNLETEYQYMILTKEKKSSASAIVILCKVENTETPRLATNGRLKEWDMGVASSFPFFLFFFWQGFVGAKFVRRRRLVLVGLPDDLVGGGGLGAGWSCCCWAFLIVVIS</sequence>
<proteinExistence type="predicted"/>
<accession>A0A834G6Y9</accession>
<evidence type="ECO:0000313" key="3">
    <source>
        <dbReference type="Proteomes" id="UP000626092"/>
    </source>
</evidence>
<feature type="transmembrane region" description="Helical" evidence="1">
    <location>
        <begin position="55"/>
        <end position="74"/>
    </location>
</feature>
<organism evidence="2 3">
    <name type="scientific">Rhododendron simsii</name>
    <name type="common">Sims's rhododendron</name>
    <dbReference type="NCBI Taxonomy" id="118357"/>
    <lineage>
        <taxon>Eukaryota</taxon>
        <taxon>Viridiplantae</taxon>
        <taxon>Streptophyta</taxon>
        <taxon>Embryophyta</taxon>
        <taxon>Tracheophyta</taxon>
        <taxon>Spermatophyta</taxon>
        <taxon>Magnoliopsida</taxon>
        <taxon>eudicotyledons</taxon>
        <taxon>Gunneridae</taxon>
        <taxon>Pentapetalae</taxon>
        <taxon>asterids</taxon>
        <taxon>Ericales</taxon>
        <taxon>Ericaceae</taxon>
        <taxon>Ericoideae</taxon>
        <taxon>Rhodoreae</taxon>
        <taxon>Rhododendron</taxon>
    </lineage>
</organism>
<keyword evidence="3" id="KW-1185">Reference proteome</keyword>
<protein>
    <submittedName>
        <fullName evidence="2">Uncharacterized protein</fullName>
    </submittedName>
</protein>
<keyword evidence="1" id="KW-0472">Membrane</keyword>